<reference evidence="3" key="1">
    <citation type="journal article" date="2019" name="Int. J. Syst. Evol. Microbiol.">
        <title>The Global Catalogue of Microorganisms (GCM) 10K type strain sequencing project: providing services to taxonomists for standard genome sequencing and annotation.</title>
        <authorList>
            <consortium name="The Broad Institute Genomics Platform"/>
            <consortium name="The Broad Institute Genome Sequencing Center for Infectious Disease"/>
            <person name="Wu L."/>
            <person name="Ma J."/>
        </authorList>
    </citation>
    <scope>NUCLEOTIDE SEQUENCE [LARGE SCALE GENOMIC DNA]</scope>
    <source>
        <strain evidence="3">CGMCC 1.12449</strain>
    </source>
</reference>
<name>A0ABW4MBH5_9SPHN</name>
<dbReference type="EMBL" id="JBHUEL010000002">
    <property type="protein sequence ID" value="MFD1765762.1"/>
    <property type="molecule type" value="Genomic_DNA"/>
</dbReference>
<organism evidence="2 3">
    <name type="scientific">Sphingorhabdus buctiana</name>
    <dbReference type="NCBI Taxonomy" id="1508805"/>
    <lineage>
        <taxon>Bacteria</taxon>
        <taxon>Pseudomonadati</taxon>
        <taxon>Pseudomonadota</taxon>
        <taxon>Alphaproteobacteria</taxon>
        <taxon>Sphingomonadales</taxon>
        <taxon>Sphingomonadaceae</taxon>
        <taxon>Sphingorhabdus</taxon>
    </lineage>
</organism>
<keyword evidence="3" id="KW-1185">Reference proteome</keyword>
<evidence type="ECO:0000313" key="3">
    <source>
        <dbReference type="Proteomes" id="UP001597215"/>
    </source>
</evidence>
<evidence type="ECO:0000313" key="2">
    <source>
        <dbReference type="EMBL" id="MFD1765762.1"/>
    </source>
</evidence>
<dbReference type="Pfam" id="PF13428">
    <property type="entry name" value="TPR_14"/>
    <property type="match status" value="1"/>
</dbReference>
<evidence type="ECO:0000256" key="1">
    <source>
        <dbReference type="PROSITE-ProRule" id="PRU00339"/>
    </source>
</evidence>
<dbReference type="Pfam" id="PF13432">
    <property type="entry name" value="TPR_16"/>
    <property type="match status" value="1"/>
</dbReference>
<dbReference type="RefSeq" id="WP_381511167.1">
    <property type="nucleotide sequence ID" value="NZ_JBHUEL010000002.1"/>
</dbReference>
<dbReference type="InterPro" id="IPR019734">
    <property type="entry name" value="TPR_rpt"/>
</dbReference>
<accession>A0ABW4MBH5</accession>
<gene>
    <name evidence="2" type="ORF">ACFSAG_02765</name>
</gene>
<dbReference type="SUPFAM" id="SSF48452">
    <property type="entry name" value="TPR-like"/>
    <property type="match status" value="3"/>
</dbReference>
<dbReference type="Proteomes" id="UP001597215">
    <property type="component" value="Unassembled WGS sequence"/>
</dbReference>
<protein>
    <submittedName>
        <fullName evidence="2">Tetratricopeptide repeat protein</fullName>
    </submittedName>
</protein>
<proteinExistence type="predicted"/>
<keyword evidence="1" id="KW-0802">TPR repeat</keyword>
<comment type="caution">
    <text evidence="2">The sequence shown here is derived from an EMBL/GenBank/DDBJ whole genome shotgun (WGS) entry which is preliminary data.</text>
</comment>
<dbReference type="PROSITE" id="PS50005">
    <property type="entry name" value="TPR"/>
    <property type="match status" value="1"/>
</dbReference>
<dbReference type="Gene3D" id="1.25.40.10">
    <property type="entry name" value="Tetratricopeptide repeat domain"/>
    <property type="match status" value="2"/>
</dbReference>
<sequence>MAAQDVGDLYWLAQRHEIAGRGDEALKSYAKLLAKSPTSEAAASNLFSAAVREGSFADALAAVKAAQRAGQVDSDLPLMLFADAYRRKKWGEAEIALREVEAQGDFSFMMPMLQGWLNVAQGRDSRVSAQSLQTSGLAAYYSDDQLIYFDLADWNIASAKVRLRNFRGYDEPYGRFLAGHAMGEFSRAGDSEFASALGRQIGLDAGNYGTPPVTADLGLAMLFARLGLALDEQRQPQKGLYFARISTWLAPSSDAAKLALAELLDRQDMDAKASAMLKTIAPNSPFWFPAVVNQTQLASTAEEAAAIAKAATESQAASSQLKLLYAQTLEKAGNRDLAVTVYRSLLDQDKSGAEPKKRAVQLLLLASALDNNGDWDSARNALEDAMQLDPKNPQILNYLGYSLLEKRIDVVRGFELVSKAYQLAPLSAAITDSLGWAHFLKGDVDTAIPLLERAVKGAIADAAINEHLGDAYWAAGRRSEARFAWKAAALSAEGPATERLSRKIDFGWTKETAAP</sequence>
<feature type="repeat" description="TPR" evidence="1">
    <location>
        <begin position="359"/>
        <end position="392"/>
    </location>
</feature>
<dbReference type="InterPro" id="IPR011990">
    <property type="entry name" value="TPR-like_helical_dom_sf"/>
</dbReference>